<accession>A0ABV1KX86</accession>
<gene>
    <name evidence="2" type="ORF">QJS35_20095</name>
</gene>
<sequence length="190" mass="20754">MRKRKLIKIIIGCIGFVVVLGISGLFTADYAVNRVMDSFAAGLEAEMESDNNQVESKEQPLSIPSESVDAKQEKGNDNPSKLTGTATNNSARKPTGTVTKEKVKKVKENLTVSDKATVASVILKNLSLSDLKKLRFIAKGGLTVEEKREAKQMLLTKLSPGDYNKLSALAKKYGISKGRTYDEAIQEYNP</sequence>
<feature type="compositionally biased region" description="Polar residues" evidence="1">
    <location>
        <begin position="77"/>
        <end position="92"/>
    </location>
</feature>
<dbReference type="EMBL" id="JASKHM010000012">
    <property type="protein sequence ID" value="MEQ4484689.1"/>
    <property type="molecule type" value="Genomic_DNA"/>
</dbReference>
<feature type="region of interest" description="Disordered" evidence="1">
    <location>
        <begin position="49"/>
        <end position="99"/>
    </location>
</feature>
<evidence type="ECO:0000256" key="1">
    <source>
        <dbReference type="SAM" id="MobiDB-lite"/>
    </source>
</evidence>
<proteinExistence type="predicted"/>
<name>A0ABV1KX86_9BACL</name>
<dbReference type="Proteomes" id="UP001493487">
    <property type="component" value="Unassembled WGS sequence"/>
</dbReference>
<dbReference type="RefSeq" id="WP_232187069.1">
    <property type="nucleotide sequence ID" value="NZ_JAIOAP010000011.1"/>
</dbReference>
<evidence type="ECO:0000313" key="3">
    <source>
        <dbReference type="Proteomes" id="UP001493487"/>
    </source>
</evidence>
<protein>
    <submittedName>
        <fullName evidence="2">Uncharacterized protein</fullName>
    </submittedName>
</protein>
<reference evidence="2 3" key="1">
    <citation type="journal article" date="2023" name="Genome Announc.">
        <title>Pan-Genome Analyses of the Genus Cohnella and Proposal of the Novel Species Cohnella silvisoli sp. nov., Isolated from Forest Soil.</title>
        <authorList>
            <person name="Wang C."/>
            <person name="Mao L."/>
            <person name="Bao G."/>
            <person name="Zhu H."/>
        </authorList>
    </citation>
    <scope>NUCLEOTIDE SEQUENCE [LARGE SCALE GENOMIC DNA]</scope>
    <source>
        <strain evidence="2 3">NL03-T5-1</strain>
    </source>
</reference>
<comment type="caution">
    <text evidence="2">The sequence shown here is derived from an EMBL/GenBank/DDBJ whole genome shotgun (WGS) entry which is preliminary data.</text>
</comment>
<keyword evidence="3" id="KW-1185">Reference proteome</keyword>
<evidence type="ECO:0000313" key="2">
    <source>
        <dbReference type="EMBL" id="MEQ4484689.1"/>
    </source>
</evidence>
<organism evidence="2 3">
    <name type="scientific">Cohnella silvisoli</name>
    <dbReference type="NCBI Taxonomy" id="2873699"/>
    <lineage>
        <taxon>Bacteria</taxon>
        <taxon>Bacillati</taxon>
        <taxon>Bacillota</taxon>
        <taxon>Bacilli</taxon>
        <taxon>Bacillales</taxon>
        <taxon>Paenibacillaceae</taxon>
        <taxon>Cohnella</taxon>
    </lineage>
</organism>